<feature type="compositionally biased region" description="Basic and acidic residues" evidence="2">
    <location>
        <begin position="1"/>
        <end position="27"/>
    </location>
</feature>
<organism evidence="3 4">
    <name type="scientific">Tanacetum coccineum</name>
    <dbReference type="NCBI Taxonomy" id="301880"/>
    <lineage>
        <taxon>Eukaryota</taxon>
        <taxon>Viridiplantae</taxon>
        <taxon>Streptophyta</taxon>
        <taxon>Embryophyta</taxon>
        <taxon>Tracheophyta</taxon>
        <taxon>Spermatophyta</taxon>
        <taxon>Magnoliopsida</taxon>
        <taxon>eudicotyledons</taxon>
        <taxon>Gunneridae</taxon>
        <taxon>Pentapetalae</taxon>
        <taxon>asterids</taxon>
        <taxon>campanulids</taxon>
        <taxon>Asterales</taxon>
        <taxon>Asteraceae</taxon>
        <taxon>Asteroideae</taxon>
        <taxon>Anthemideae</taxon>
        <taxon>Anthemidinae</taxon>
        <taxon>Tanacetum</taxon>
    </lineage>
</organism>
<reference evidence="3" key="2">
    <citation type="submission" date="2022-01" db="EMBL/GenBank/DDBJ databases">
        <authorList>
            <person name="Yamashiro T."/>
            <person name="Shiraishi A."/>
            <person name="Satake H."/>
            <person name="Nakayama K."/>
        </authorList>
    </citation>
    <scope>NUCLEOTIDE SEQUENCE</scope>
</reference>
<protein>
    <submittedName>
        <fullName evidence="3">Uncharacterized protein</fullName>
    </submittedName>
</protein>
<gene>
    <name evidence="3" type="ORF">Tco_1121438</name>
</gene>
<evidence type="ECO:0000256" key="2">
    <source>
        <dbReference type="SAM" id="MobiDB-lite"/>
    </source>
</evidence>
<evidence type="ECO:0000313" key="4">
    <source>
        <dbReference type="Proteomes" id="UP001151760"/>
    </source>
</evidence>
<feature type="compositionally biased region" description="Basic residues" evidence="2">
    <location>
        <begin position="52"/>
        <end position="61"/>
    </location>
</feature>
<dbReference type="EMBL" id="BQNB010021306">
    <property type="protein sequence ID" value="GJU05008.1"/>
    <property type="molecule type" value="Genomic_DNA"/>
</dbReference>
<keyword evidence="4" id="KW-1185">Reference proteome</keyword>
<reference evidence="3" key="1">
    <citation type="journal article" date="2022" name="Int. J. Mol. Sci.">
        <title>Draft Genome of Tanacetum Coccineum: Genomic Comparison of Closely Related Tanacetum-Family Plants.</title>
        <authorList>
            <person name="Yamashiro T."/>
            <person name="Shiraishi A."/>
            <person name="Nakayama K."/>
            <person name="Satake H."/>
        </authorList>
    </citation>
    <scope>NUCLEOTIDE SEQUENCE</scope>
</reference>
<comment type="caution">
    <text evidence="3">The sequence shown here is derived from an EMBL/GenBank/DDBJ whole genome shotgun (WGS) entry which is preliminary data.</text>
</comment>
<evidence type="ECO:0000313" key="3">
    <source>
        <dbReference type="EMBL" id="GJU05008.1"/>
    </source>
</evidence>
<keyword evidence="1" id="KW-0175">Coiled coil</keyword>
<feature type="compositionally biased region" description="Basic and acidic residues" evidence="2">
    <location>
        <begin position="41"/>
        <end position="51"/>
    </location>
</feature>
<sequence>MDQPIPDKTDHQKEVKEEDPKIVAIRERKARAAAKKREKKKRGEDEGEGSRPKFKRRKTTAARKGGSATSEYVLSLEPIRVVDPTGPVRGNPSGAAAKTAESWYRSLYISPHDSANHSVHNYDDAHGNKETNNLWLGKERDTHSGCAEKLRVVEDQNSKLYRVNKDQALRIKELEDELARKDSSLVYAERISVERAQEKEKLVTELGRTKMENFYCIHKLLPILVELFYDTLEVTESFLDF</sequence>
<name>A0ABQ5J0B9_9ASTR</name>
<feature type="coiled-coil region" evidence="1">
    <location>
        <begin position="157"/>
        <end position="184"/>
    </location>
</feature>
<accession>A0ABQ5J0B9</accession>
<feature type="region of interest" description="Disordered" evidence="2">
    <location>
        <begin position="1"/>
        <end position="69"/>
    </location>
</feature>
<proteinExistence type="predicted"/>
<feature type="compositionally biased region" description="Basic residues" evidence="2">
    <location>
        <begin position="28"/>
        <end position="40"/>
    </location>
</feature>
<dbReference type="Proteomes" id="UP001151760">
    <property type="component" value="Unassembled WGS sequence"/>
</dbReference>
<evidence type="ECO:0000256" key="1">
    <source>
        <dbReference type="SAM" id="Coils"/>
    </source>
</evidence>